<evidence type="ECO:0000313" key="4">
    <source>
        <dbReference type="Proteomes" id="UP001595791"/>
    </source>
</evidence>
<evidence type="ECO:0000256" key="2">
    <source>
        <dbReference type="SAM" id="SignalP"/>
    </source>
</evidence>
<protein>
    <recommendedName>
        <fullName evidence="5">Lipoprotein</fullName>
    </recommendedName>
</protein>
<feature type="chain" id="PRO_5047539290" description="Lipoprotein" evidence="2">
    <location>
        <begin position="31"/>
        <end position="161"/>
    </location>
</feature>
<evidence type="ECO:0008006" key="5">
    <source>
        <dbReference type="Google" id="ProtNLM"/>
    </source>
</evidence>
<reference evidence="4" key="1">
    <citation type="journal article" date="2019" name="Int. J. Syst. Evol. Microbiol.">
        <title>The Global Catalogue of Microorganisms (GCM) 10K type strain sequencing project: providing services to taxonomists for standard genome sequencing and annotation.</title>
        <authorList>
            <consortium name="The Broad Institute Genomics Platform"/>
            <consortium name="The Broad Institute Genome Sequencing Center for Infectious Disease"/>
            <person name="Wu L."/>
            <person name="Ma J."/>
        </authorList>
    </citation>
    <scope>NUCLEOTIDE SEQUENCE [LARGE SCALE GENOMIC DNA]</scope>
    <source>
        <strain evidence="4">LMG 29894</strain>
    </source>
</reference>
<feature type="compositionally biased region" description="Low complexity" evidence="1">
    <location>
        <begin position="45"/>
        <end position="56"/>
    </location>
</feature>
<feature type="region of interest" description="Disordered" evidence="1">
    <location>
        <begin position="21"/>
        <end position="58"/>
    </location>
</feature>
<organism evidence="3 4">
    <name type="scientific">Chitinimonas lacunae</name>
    <dbReference type="NCBI Taxonomy" id="1963018"/>
    <lineage>
        <taxon>Bacteria</taxon>
        <taxon>Pseudomonadati</taxon>
        <taxon>Pseudomonadota</taxon>
        <taxon>Betaproteobacteria</taxon>
        <taxon>Neisseriales</taxon>
        <taxon>Chitinibacteraceae</taxon>
        <taxon>Chitinimonas</taxon>
    </lineage>
</organism>
<gene>
    <name evidence="3" type="ORF">ACFOW7_16600</name>
</gene>
<dbReference type="EMBL" id="JBHSBU010000001">
    <property type="protein sequence ID" value="MFC4160961.1"/>
    <property type="molecule type" value="Genomic_DNA"/>
</dbReference>
<keyword evidence="4" id="KW-1185">Reference proteome</keyword>
<sequence>MKRIVALSGLAATLLLGACASPSGPSSAPAAPTPPATPASPAPVAPVSAAPSSQSPLLGTWEGKWTVDSMGYEGRAILEITGLEGNRVVGRATMYDTPYGDLTEAFEQASFDGQKLDVKHKTNAAYTLTLGDKDGKPRLNGPLTYNTDTGSYTGRLRVDKK</sequence>
<evidence type="ECO:0000313" key="3">
    <source>
        <dbReference type="EMBL" id="MFC4160961.1"/>
    </source>
</evidence>
<feature type="compositionally biased region" description="Low complexity" evidence="1">
    <location>
        <begin position="21"/>
        <end position="30"/>
    </location>
</feature>
<feature type="compositionally biased region" description="Polar residues" evidence="1">
    <location>
        <begin position="143"/>
        <end position="152"/>
    </location>
</feature>
<proteinExistence type="predicted"/>
<feature type="compositionally biased region" description="Pro residues" evidence="1">
    <location>
        <begin position="31"/>
        <end position="44"/>
    </location>
</feature>
<evidence type="ECO:0000256" key="1">
    <source>
        <dbReference type="SAM" id="MobiDB-lite"/>
    </source>
</evidence>
<accession>A0ABV8MV26</accession>
<name>A0ABV8MV26_9NEIS</name>
<feature type="signal peptide" evidence="2">
    <location>
        <begin position="1"/>
        <end position="30"/>
    </location>
</feature>
<dbReference type="RefSeq" id="WP_378166358.1">
    <property type="nucleotide sequence ID" value="NZ_JBHSBU010000001.1"/>
</dbReference>
<comment type="caution">
    <text evidence="3">The sequence shown here is derived from an EMBL/GenBank/DDBJ whole genome shotgun (WGS) entry which is preliminary data.</text>
</comment>
<dbReference type="Proteomes" id="UP001595791">
    <property type="component" value="Unassembled WGS sequence"/>
</dbReference>
<feature type="region of interest" description="Disordered" evidence="1">
    <location>
        <begin position="136"/>
        <end position="161"/>
    </location>
</feature>
<dbReference type="PROSITE" id="PS51257">
    <property type="entry name" value="PROKAR_LIPOPROTEIN"/>
    <property type="match status" value="1"/>
</dbReference>
<keyword evidence="2" id="KW-0732">Signal</keyword>